<keyword evidence="5 9" id="KW-0238">DNA-binding</keyword>
<dbReference type="Gene3D" id="3.40.50.2300">
    <property type="match status" value="1"/>
</dbReference>
<dbReference type="GO" id="GO:0000156">
    <property type="term" value="F:phosphorelay response regulator activity"/>
    <property type="evidence" value="ECO:0007669"/>
    <property type="project" value="TreeGrafter"/>
</dbReference>
<evidence type="ECO:0000256" key="4">
    <source>
        <dbReference type="ARBA" id="ARBA00023015"/>
    </source>
</evidence>
<dbReference type="FunFam" id="3.40.50.2300:FF:000001">
    <property type="entry name" value="DNA-binding response regulator PhoB"/>
    <property type="match status" value="1"/>
</dbReference>
<organism evidence="12 13">
    <name type="scientific">Ruminococcus difficilis</name>
    <dbReference type="NCBI Taxonomy" id="2763069"/>
    <lineage>
        <taxon>Bacteria</taxon>
        <taxon>Bacillati</taxon>
        <taxon>Bacillota</taxon>
        <taxon>Clostridia</taxon>
        <taxon>Eubacteriales</taxon>
        <taxon>Oscillospiraceae</taxon>
        <taxon>Ruminococcus</taxon>
    </lineage>
</organism>
<evidence type="ECO:0000256" key="9">
    <source>
        <dbReference type="PROSITE-ProRule" id="PRU01091"/>
    </source>
</evidence>
<dbReference type="SUPFAM" id="SSF46894">
    <property type="entry name" value="C-terminal effector domain of the bipartite response regulators"/>
    <property type="match status" value="1"/>
</dbReference>
<evidence type="ECO:0000259" key="11">
    <source>
        <dbReference type="PROSITE" id="PS51755"/>
    </source>
</evidence>
<keyword evidence="4" id="KW-0805">Transcription regulation</keyword>
<dbReference type="SMART" id="SM00862">
    <property type="entry name" value="Trans_reg_C"/>
    <property type="match status" value="1"/>
</dbReference>
<dbReference type="PANTHER" id="PTHR48111:SF40">
    <property type="entry name" value="PHOSPHATE REGULON TRANSCRIPTIONAL REGULATORY PROTEIN PHOB"/>
    <property type="match status" value="1"/>
</dbReference>
<comment type="function">
    <text evidence="7">May play the central regulatory role in sporulation. It may be an element of the effector pathway responsible for the activation of sporulation genes in response to nutritional stress. Spo0A may act in concert with spo0H (a sigma factor) to control the expression of some genes that are critical to the sporulation process.</text>
</comment>
<evidence type="ECO:0000259" key="10">
    <source>
        <dbReference type="PROSITE" id="PS50110"/>
    </source>
</evidence>
<keyword evidence="6" id="KW-0804">Transcription</keyword>
<feature type="domain" description="Response regulatory" evidence="10">
    <location>
        <begin position="3"/>
        <end position="116"/>
    </location>
</feature>
<dbReference type="CDD" id="cd17574">
    <property type="entry name" value="REC_OmpR"/>
    <property type="match status" value="1"/>
</dbReference>
<evidence type="ECO:0000256" key="8">
    <source>
        <dbReference type="PROSITE-ProRule" id="PRU00169"/>
    </source>
</evidence>
<keyword evidence="2 8" id="KW-0597">Phosphoprotein</keyword>
<evidence type="ECO:0000256" key="5">
    <source>
        <dbReference type="ARBA" id="ARBA00023125"/>
    </source>
</evidence>
<comment type="caution">
    <text evidence="12">The sequence shown here is derived from an EMBL/GenBank/DDBJ whole genome shotgun (WGS) entry which is preliminary data.</text>
</comment>
<protein>
    <recommendedName>
        <fullName evidence="1">Stage 0 sporulation protein A homolog</fullName>
    </recommendedName>
</protein>
<dbReference type="CDD" id="cd00383">
    <property type="entry name" value="trans_reg_C"/>
    <property type="match status" value="1"/>
</dbReference>
<feature type="modified residue" description="4-aspartylphosphate" evidence="8">
    <location>
        <position position="52"/>
    </location>
</feature>
<keyword evidence="13" id="KW-1185">Reference proteome</keyword>
<name>A0A934WUK9_9FIRM</name>
<dbReference type="AlphaFoldDB" id="A0A934WUK9"/>
<dbReference type="InterPro" id="IPR001867">
    <property type="entry name" value="OmpR/PhoB-type_DNA-bd"/>
</dbReference>
<dbReference type="Proteomes" id="UP000633365">
    <property type="component" value="Unassembled WGS sequence"/>
</dbReference>
<dbReference type="GO" id="GO:0005829">
    <property type="term" value="C:cytosol"/>
    <property type="evidence" value="ECO:0007669"/>
    <property type="project" value="TreeGrafter"/>
</dbReference>
<gene>
    <name evidence="12" type="ORF">JKK62_16380</name>
</gene>
<feature type="DNA-binding region" description="OmpR/PhoB-type" evidence="9">
    <location>
        <begin position="122"/>
        <end position="221"/>
    </location>
</feature>
<dbReference type="SUPFAM" id="SSF52172">
    <property type="entry name" value="CheY-like"/>
    <property type="match status" value="1"/>
</dbReference>
<evidence type="ECO:0000256" key="6">
    <source>
        <dbReference type="ARBA" id="ARBA00023163"/>
    </source>
</evidence>
<evidence type="ECO:0000256" key="2">
    <source>
        <dbReference type="ARBA" id="ARBA00022553"/>
    </source>
</evidence>
<dbReference type="Pfam" id="PF00072">
    <property type="entry name" value="Response_reg"/>
    <property type="match status" value="1"/>
</dbReference>
<proteinExistence type="predicted"/>
<feature type="domain" description="OmpR/PhoB-type" evidence="11">
    <location>
        <begin position="122"/>
        <end position="221"/>
    </location>
</feature>
<dbReference type="PANTHER" id="PTHR48111">
    <property type="entry name" value="REGULATOR OF RPOS"/>
    <property type="match status" value="1"/>
</dbReference>
<dbReference type="InterPro" id="IPR039420">
    <property type="entry name" value="WalR-like"/>
</dbReference>
<dbReference type="FunFam" id="1.10.10.10:FF:000018">
    <property type="entry name" value="DNA-binding response regulator ResD"/>
    <property type="match status" value="1"/>
</dbReference>
<dbReference type="GO" id="GO:0032993">
    <property type="term" value="C:protein-DNA complex"/>
    <property type="evidence" value="ECO:0007669"/>
    <property type="project" value="TreeGrafter"/>
</dbReference>
<evidence type="ECO:0000256" key="1">
    <source>
        <dbReference type="ARBA" id="ARBA00018672"/>
    </source>
</evidence>
<dbReference type="Pfam" id="PF00486">
    <property type="entry name" value="Trans_reg_C"/>
    <property type="match status" value="1"/>
</dbReference>
<dbReference type="RefSeq" id="WP_201428872.1">
    <property type="nucleotide sequence ID" value="NZ_JAEQMG010000187.1"/>
</dbReference>
<dbReference type="GO" id="GO:0000976">
    <property type="term" value="F:transcription cis-regulatory region binding"/>
    <property type="evidence" value="ECO:0007669"/>
    <property type="project" value="TreeGrafter"/>
</dbReference>
<dbReference type="EMBL" id="JAEQMG010000187">
    <property type="protein sequence ID" value="MBK6090200.1"/>
    <property type="molecule type" value="Genomic_DNA"/>
</dbReference>
<sequence length="221" mass="25313">MIDILVVEDNLEMATLLCDFLKAEGYSVQNCTDGESALKAFESEDARLVILDIMLPGLDGFAVCRKIRENANTPIIIVSAKTEKDDKLNGLILGADDYIEKPYDIDILLAKIKGIFTRRYQTEVLSDGFLKIDKSKRIAYKEKIPLDLTQKEFDLLLLLMENTGKTLSKDYLFNQIWGFDSFSEPQTLTVHIKWLRQKIESNPKNPDHIVTVWGVGYRYER</sequence>
<dbReference type="InterPro" id="IPR036388">
    <property type="entry name" value="WH-like_DNA-bd_sf"/>
</dbReference>
<evidence type="ECO:0000313" key="13">
    <source>
        <dbReference type="Proteomes" id="UP000633365"/>
    </source>
</evidence>
<dbReference type="PROSITE" id="PS51755">
    <property type="entry name" value="OMPR_PHOB"/>
    <property type="match status" value="1"/>
</dbReference>
<reference evidence="12" key="1">
    <citation type="submission" date="2021-01" db="EMBL/GenBank/DDBJ databases">
        <title>Genome public.</title>
        <authorList>
            <person name="Liu C."/>
            <person name="Sun Q."/>
        </authorList>
    </citation>
    <scope>NUCLEOTIDE SEQUENCE</scope>
    <source>
        <strain evidence="12">M6</strain>
    </source>
</reference>
<dbReference type="PROSITE" id="PS50110">
    <property type="entry name" value="RESPONSE_REGULATORY"/>
    <property type="match status" value="1"/>
</dbReference>
<accession>A0A934WUK9</accession>
<dbReference type="Gene3D" id="1.10.10.10">
    <property type="entry name" value="Winged helix-like DNA-binding domain superfamily/Winged helix DNA-binding domain"/>
    <property type="match status" value="1"/>
</dbReference>
<dbReference type="GO" id="GO:0006355">
    <property type="term" value="P:regulation of DNA-templated transcription"/>
    <property type="evidence" value="ECO:0007669"/>
    <property type="project" value="InterPro"/>
</dbReference>
<dbReference type="InterPro" id="IPR011006">
    <property type="entry name" value="CheY-like_superfamily"/>
</dbReference>
<evidence type="ECO:0000313" key="12">
    <source>
        <dbReference type="EMBL" id="MBK6090200.1"/>
    </source>
</evidence>
<evidence type="ECO:0000256" key="7">
    <source>
        <dbReference type="ARBA" id="ARBA00024867"/>
    </source>
</evidence>
<keyword evidence="3" id="KW-0902">Two-component regulatory system</keyword>
<dbReference type="SMART" id="SM00448">
    <property type="entry name" value="REC"/>
    <property type="match status" value="1"/>
</dbReference>
<evidence type="ECO:0000256" key="3">
    <source>
        <dbReference type="ARBA" id="ARBA00023012"/>
    </source>
</evidence>
<dbReference type="InterPro" id="IPR001789">
    <property type="entry name" value="Sig_transdc_resp-reg_receiver"/>
</dbReference>
<dbReference type="InterPro" id="IPR016032">
    <property type="entry name" value="Sig_transdc_resp-reg_C-effctor"/>
</dbReference>